<dbReference type="Proteomes" id="UP000439903">
    <property type="component" value="Unassembled WGS sequence"/>
</dbReference>
<dbReference type="InterPro" id="IPR011990">
    <property type="entry name" value="TPR-like_helical_dom_sf"/>
</dbReference>
<sequence>MGLAITDNDIDNDRVKEEWNKAFKQCDDKDIIEDFINQLDSFESNQENRLKYHAKANFIMGQYEEALTNLKDLLENEQNNAFALRYCGETHFILNDYKQSNADLKKLLKINKNDEWASKANEEINRQ</sequence>
<proteinExistence type="predicted"/>
<evidence type="ECO:0008006" key="3">
    <source>
        <dbReference type="Google" id="ProtNLM"/>
    </source>
</evidence>
<organism evidence="1 2">
    <name type="scientific">Gigaspora margarita</name>
    <dbReference type="NCBI Taxonomy" id="4874"/>
    <lineage>
        <taxon>Eukaryota</taxon>
        <taxon>Fungi</taxon>
        <taxon>Fungi incertae sedis</taxon>
        <taxon>Mucoromycota</taxon>
        <taxon>Glomeromycotina</taxon>
        <taxon>Glomeromycetes</taxon>
        <taxon>Diversisporales</taxon>
        <taxon>Gigasporaceae</taxon>
        <taxon>Gigaspora</taxon>
    </lineage>
</organism>
<comment type="caution">
    <text evidence="1">The sequence shown here is derived from an EMBL/GenBank/DDBJ whole genome shotgun (WGS) entry which is preliminary data.</text>
</comment>
<protein>
    <recommendedName>
        <fullName evidence="3">Tetratricopeptide repeat protein</fullName>
    </recommendedName>
</protein>
<dbReference type="Gene3D" id="1.25.40.10">
    <property type="entry name" value="Tetratricopeptide repeat domain"/>
    <property type="match status" value="1"/>
</dbReference>
<evidence type="ECO:0000313" key="2">
    <source>
        <dbReference type="Proteomes" id="UP000439903"/>
    </source>
</evidence>
<keyword evidence="2" id="KW-1185">Reference proteome</keyword>
<gene>
    <name evidence="1" type="ORF">F8M41_024918</name>
</gene>
<reference evidence="1 2" key="1">
    <citation type="journal article" date="2019" name="Environ. Microbiol.">
        <title>At the nexus of three kingdoms: the genome of the mycorrhizal fungus Gigaspora margarita provides insights into plant, endobacterial and fungal interactions.</title>
        <authorList>
            <person name="Venice F."/>
            <person name="Ghignone S."/>
            <person name="Salvioli di Fossalunga A."/>
            <person name="Amselem J."/>
            <person name="Novero M."/>
            <person name="Xianan X."/>
            <person name="Sedzielewska Toro K."/>
            <person name="Morin E."/>
            <person name="Lipzen A."/>
            <person name="Grigoriev I.V."/>
            <person name="Henrissat B."/>
            <person name="Martin F.M."/>
            <person name="Bonfante P."/>
        </authorList>
    </citation>
    <scope>NUCLEOTIDE SEQUENCE [LARGE SCALE GENOMIC DNA]</scope>
    <source>
        <strain evidence="1 2">BEG34</strain>
    </source>
</reference>
<evidence type="ECO:0000313" key="1">
    <source>
        <dbReference type="EMBL" id="KAF0473033.1"/>
    </source>
</evidence>
<name>A0A8H3XJB8_GIGMA</name>
<accession>A0A8H3XJB8</accession>
<dbReference type="AlphaFoldDB" id="A0A8H3XJB8"/>
<dbReference type="EMBL" id="WTPW01000870">
    <property type="protein sequence ID" value="KAF0473033.1"/>
    <property type="molecule type" value="Genomic_DNA"/>
</dbReference>
<dbReference type="SUPFAM" id="SSF48452">
    <property type="entry name" value="TPR-like"/>
    <property type="match status" value="1"/>
</dbReference>
<dbReference type="OrthoDB" id="2373340at2759"/>